<dbReference type="EMBL" id="QTSX02005684">
    <property type="protein sequence ID" value="KAJ9059460.1"/>
    <property type="molecule type" value="Genomic_DNA"/>
</dbReference>
<gene>
    <name evidence="1" type="ORF">DSO57_1002037</name>
</gene>
<name>A0ACC2SAV3_9FUNG</name>
<evidence type="ECO:0000313" key="1">
    <source>
        <dbReference type="EMBL" id="KAJ9059460.1"/>
    </source>
</evidence>
<accession>A0ACC2SAV3</accession>
<proteinExistence type="predicted"/>
<organism evidence="1 2">
    <name type="scientific">Entomophthora muscae</name>
    <dbReference type="NCBI Taxonomy" id="34485"/>
    <lineage>
        <taxon>Eukaryota</taxon>
        <taxon>Fungi</taxon>
        <taxon>Fungi incertae sedis</taxon>
        <taxon>Zoopagomycota</taxon>
        <taxon>Entomophthoromycotina</taxon>
        <taxon>Entomophthoromycetes</taxon>
        <taxon>Entomophthorales</taxon>
        <taxon>Entomophthoraceae</taxon>
        <taxon>Entomophthora</taxon>
    </lineage>
</organism>
<protein>
    <submittedName>
        <fullName evidence="1">Uncharacterized protein</fullName>
    </submittedName>
</protein>
<keyword evidence="2" id="KW-1185">Reference proteome</keyword>
<reference evidence="1" key="1">
    <citation type="submission" date="2022-04" db="EMBL/GenBank/DDBJ databases">
        <title>Genome of the entomopathogenic fungus Entomophthora muscae.</title>
        <authorList>
            <person name="Elya C."/>
            <person name="Lovett B.R."/>
            <person name="Lee E."/>
            <person name="Macias A.M."/>
            <person name="Hajek A.E."/>
            <person name="De Bivort B.L."/>
            <person name="Kasson M.T."/>
            <person name="De Fine Licht H.H."/>
            <person name="Stajich J.E."/>
        </authorList>
    </citation>
    <scope>NUCLEOTIDE SEQUENCE</scope>
    <source>
        <strain evidence="1">Berkeley</strain>
    </source>
</reference>
<comment type="caution">
    <text evidence="1">The sequence shown here is derived from an EMBL/GenBank/DDBJ whole genome shotgun (WGS) entry which is preliminary data.</text>
</comment>
<evidence type="ECO:0000313" key="2">
    <source>
        <dbReference type="Proteomes" id="UP001165960"/>
    </source>
</evidence>
<dbReference type="Proteomes" id="UP001165960">
    <property type="component" value="Unassembled WGS sequence"/>
</dbReference>
<sequence>MNSSIYKYFPLKGEQIHCIVCQYKYHKDAPLSTLQKHLRVKHQFSIRRPLSTTQLGVAIIEAKAPIFSSYLGPEPFNQVKGFSLINLLNPNCGEKESTEVVISKWIIKEKIPLSLVTTDSFFSMLRQLSPNIVLPTPYRLRQLVSKETTPI</sequence>